<reference evidence="1 2" key="1">
    <citation type="submission" date="2019-12" db="EMBL/GenBank/DDBJ databases">
        <title>Nesterenkonia muleiensis sp. nov., a novel actinobacterium isolated from sap of Populus euphratica.</title>
        <authorList>
            <person name="Wang R."/>
        </authorList>
    </citation>
    <scope>NUCLEOTIDE SEQUENCE [LARGE SCALE GENOMIC DNA]</scope>
    <source>
        <strain evidence="1 2">F10</strain>
    </source>
</reference>
<dbReference type="RefSeq" id="WP_188503454.1">
    <property type="nucleotide sequence ID" value="NZ_BMFX01000003.1"/>
</dbReference>
<comment type="caution">
    <text evidence="1">The sequence shown here is derived from an EMBL/GenBank/DDBJ whole genome shotgun (WGS) entry which is preliminary data.</text>
</comment>
<proteinExistence type="predicted"/>
<dbReference type="EMBL" id="WRPM01000097">
    <property type="protein sequence ID" value="MVT27297.1"/>
    <property type="molecule type" value="Genomic_DNA"/>
</dbReference>
<sequence>MSDYWYNMTTGEVEQGARSSWRHLLGPYPSYAEAARALEKVEERNRAWEEDDEDAD</sequence>
<accession>A0A7K1ULC9</accession>
<gene>
    <name evidence="1" type="ORF">GNZ21_13220</name>
</gene>
<organism evidence="1 2">
    <name type="scientific">Nesterenkonia alkaliphila</name>
    <dbReference type="NCBI Taxonomy" id="1463631"/>
    <lineage>
        <taxon>Bacteria</taxon>
        <taxon>Bacillati</taxon>
        <taxon>Actinomycetota</taxon>
        <taxon>Actinomycetes</taxon>
        <taxon>Micrococcales</taxon>
        <taxon>Micrococcaceae</taxon>
        <taxon>Nesterenkonia</taxon>
    </lineage>
</organism>
<name>A0A7K1ULC9_9MICC</name>
<dbReference type="AlphaFoldDB" id="A0A7K1ULC9"/>
<keyword evidence="2" id="KW-1185">Reference proteome</keyword>
<protein>
    <submittedName>
        <fullName evidence="1">SPOR domain-containing protein</fullName>
    </submittedName>
</protein>
<dbReference type="Proteomes" id="UP000460157">
    <property type="component" value="Unassembled WGS sequence"/>
</dbReference>
<evidence type="ECO:0000313" key="2">
    <source>
        <dbReference type="Proteomes" id="UP000460157"/>
    </source>
</evidence>
<evidence type="ECO:0000313" key="1">
    <source>
        <dbReference type="EMBL" id="MVT27297.1"/>
    </source>
</evidence>